<feature type="region of interest" description="Disordered" evidence="1">
    <location>
        <begin position="76"/>
        <end position="111"/>
    </location>
</feature>
<evidence type="ECO:0000256" key="1">
    <source>
        <dbReference type="SAM" id="MobiDB-lite"/>
    </source>
</evidence>
<comment type="caution">
    <text evidence="2">The sequence shown here is derived from an EMBL/GenBank/DDBJ whole genome shotgun (WGS) entry which is preliminary data.</text>
</comment>
<feature type="compositionally biased region" description="Polar residues" evidence="1">
    <location>
        <begin position="96"/>
        <end position="105"/>
    </location>
</feature>
<sequence>MTPALLTSTLLPSLVNPAWYTKQDRDAKLDNLYEREEAVAARRSELRNWRPSKKALGGHRQVMDLGHRQLAPIRPRSVLDHSMDYEAESEGDMMSDSGSESTASSVFDPRL</sequence>
<evidence type="ECO:0000313" key="2">
    <source>
        <dbReference type="EMBL" id="KAJ3056392.1"/>
    </source>
</evidence>
<protein>
    <submittedName>
        <fullName evidence="2">Uncharacterized protein</fullName>
    </submittedName>
</protein>
<accession>A0AAD5SIV1</accession>
<proteinExistence type="predicted"/>
<gene>
    <name evidence="2" type="ORF">HK097_007121</name>
</gene>
<name>A0AAD5SIV1_9FUNG</name>
<organism evidence="2 3">
    <name type="scientific">Rhizophlyctis rosea</name>
    <dbReference type="NCBI Taxonomy" id="64517"/>
    <lineage>
        <taxon>Eukaryota</taxon>
        <taxon>Fungi</taxon>
        <taxon>Fungi incertae sedis</taxon>
        <taxon>Chytridiomycota</taxon>
        <taxon>Chytridiomycota incertae sedis</taxon>
        <taxon>Chytridiomycetes</taxon>
        <taxon>Rhizophlyctidales</taxon>
        <taxon>Rhizophlyctidaceae</taxon>
        <taxon>Rhizophlyctis</taxon>
    </lineage>
</organism>
<dbReference type="EMBL" id="JADGJD010000035">
    <property type="protein sequence ID" value="KAJ3056392.1"/>
    <property type="molecule type" value="Genomic_DNA"/>
</dbReference>
<keyword evidence="3" id="KW-1185">Reference proteome</keyword>
<reference evidence="2" key="1">
    <citation type="submission" date="2020-05" db="EMBL/GenBank/DDBJ databases">
        <title>Phylogenomic resolution of chytrid fungi.</title>
        <authorList>
            <person name="Stajich J.E."/>
            <person name="Amses K."/>
            <person name="Simmons R."/>
            <person name="Seto K."/>
            <person name="Myers J."/>
            <person name="Bonds A."/>
            <person name="Quandt C.A."/>
            <person name="Barry K."/>
            <person name="Liu P."/>
            <person name="Grigoriev I."/>
            <person name="Longcore J.E."/>
            <person name="James T.Y."/>
        </authorList>
    </citation>
    <scope>NUCLEOTIDE SEQUENCE</scope>
    <source>
        <strain evidence="2">JEL0318</strain>
    </source>
</reference>
<dbReference type="AlphaFoldDB" id="A0AAD5SIV1"/>
<evidence type="ECO:0000313" key="3">
    <source>
        <dbReference type="Proteomes" id="UP001212841"/>
    </source>
</evidence>
<dbReference type="Proteomes" id="UP001212841">
    <property type="component" value="Unassembled WGS sequence"/>
</dbReference>